<evidence type="ECO:0000313" key="1">
    <source>
        <dbReference type="EnsemblMetazoa" id="RPRC010406-PA"/>
    </source>
</evidence>
<proteinExistence type="predicted"/>
<reference evidence="1" key="1">
    <citation type="submission" date="2015-05" db="UniProtKB">
        <authorList>
            <consortium name="EnsemblMetazoa"/>
        </authorList>
    </citation>
    <scope>IDENTIFICATION</scope>
</reference>
<dbReference type="AlphaFoldDB" id="T1I286"/>
<dbReference type="EnsemblMetazoa" id="RPRC010406-RA">
    <property type="protein sequence ID" value="RPRC010406-PA"/>
    <property type="gene ID" value="RPRC010406"/>
</dbReference>
<protein>
    <submittedName>
        <fullName evidence="1">Uncharacterized protein</fullName>
    </submittedName>
</protein>
<evidence type="ECO:0000313" key="2">
    <source>
        <dbReference type="Proteomes" id="UP000015103"/>
    </source>
</evidence>
<keyword evidence="2" id="KW-1185">Reference proteome</keyword>
<dbReference type="VEuPathDB" id="VectorBase:RPRC010406"/>
<name>T1I286_RHOPR</name>
<dbReference type="HOGENOM" id="CLU_220392_0_0_1"/>
<dbReference type="Proteomes" id="UP000015103">
    <property type="component" value="Unassembled WGS sequence"/>
</dbReference>
<accession>T1I286</accession>
<dbReference type="InParanoid" id="T1I286"/>
<dbReference type="EMBL" id="ACPB03038913">
    <property type="status" value="NOT_ANNOTATED_CDS"/>
    <property type="molecule type" value="Genomic_DNA"/>
</dbReference>
<sequence>VFENFFLPISLALFLLAIRRVSSFVPHNYARYSHVKL</sequence>
<organism evidence="1 2">
    <name type="scientific">Rhodnius prolixus</name>
    <name type="common">Triatomid bug</name>
    <dbReference type="NCBI Taxonomy" id="13249"/>
    <lineage>
        <taxon>Eukaryota</taxon>
        <taxon>Metazoa</taxon>
        <taxon>Ecdysozoa</taxon>
        <taxon>Arthropoda</taxon>
        <taxon>Hexapoda</taxon>
        <taxon>Insecta</taxon>
        <taxon>Pterygota</taxon>
        <taxon>Neoptera</taxon>
        <taxon>Paraneoptera</taxon>
        <taxon>Hemiptera</taxon>
        <taxon>Heteroptera</taxon>
        <taxon>Panheteroptera</taxon>
        <taxon>Cimicomorpha</taxon>
        <taxon>Reduviidae</taxon>
        <taxon>Triatominae</taxon>
        <taxon>Rhodnius</taxon>
    </lineage>
</organism>